<dbReference type="InParanoid" id="A0A1D6P200"/>
<evidence type="ECO:0000313" key="3">
    <source>
        <dbReference type="EMBL" id="AQL04041.1"/>
    </source>
</evidence>
<accession>A0A1D6P200</accession>
<dbReference type="Pfam" id="PF12776">
    <property type="entry name" value="Myb_DNA-bind_3"/>
    <property type="match status" value="1"/>
</dbReference>
<dbReference type="EMBL" id="CM000785">
    <property type="protein sequence ID" value="AQL04041.1"/>
    <property type="molecule type" value="Genomic_DNA"/>
</dbReference>
<sequence length="161" mass="17986">MDIFDRGGGGAGALDRPLQCNKPRGPEPSGTTRTRPVQYPCIKSKAHLPAPLTFFSPLSPDIADPKWKREGGFKNGYCSVLENELKARLPGCGLSAIPHIESRVRHFRTKYGAIEVMLAKSGFIWDDNRKMVQCEKQQYEAHCKSEDFLDVVIGCQLTVHR</sequence>
<reference evidence="3" key="1">
    <citation type="submission" date="2015-12" db="EMBL/GenBank/DDBJ databases">
        <title>Update maize B73 reference genome by single molecule sequencing technologies.</title>
        <authorList>
            <consortium name="Maize Genome Sequencing Project"/>
            <person name="Ware D."/>
        </authorList>
    </citation>
    <scope>NUCLEOTIDE SEQUENCE</scope>
    <source>
        <tissue evidence="3">Seedling</tissue>
    </source>
</reference>
<feature type="domain" description="Myb/SANT-like" evidence="2">
    <location>
        <begin position="98"/>
        <end position="140"/>
    </location>
</feature>
<dbReference type="AlphaFoldDB" id="A0A1D6P200"/>
<organism evidence="3">
    <name type="scientific">Zea mays</name>
    <name type="common">Maize</name>
    <dbReference type="NCBI Taxonomy" id="4577"/>
    <lineage>
        <taxon>Eukaryota</taxon>
        <taxon>Viridiplantae</taxon>
        <taxon>Streptophyta</taxon>
        <taxon>Embryophyta</taxon>
        <taxon>Tracheophyta</taxon>
        <taxon>Spermatophyta</taxon>
        <taxon>Magnoliopsida</taxon>
        <taxon>Liliopsida</taxon>
        <taxon>Poales</taxon>
        <taxon>Poaceae</taxon>
        <taxon>PACMAD clade</taxon>
        <taxon>Panicoideae</taxon>
        <taxon>Andropogonodae</taxon>
        <taxon>Andropogoneae</taxon>
        <taxon>Tripsacinae</taxon>
        <taxon>Zea</taxon>
    </lineage>
</organism>
<gene>
    <name evidence="3" type="ORF">ZEAMMB73_Zm00001d046283</name>
</gene>
<evidence type="ECO:0000256" key="1">
    <source>
        <dbReference type="SAM" id="MobiDB-lite"/>
    </source>
</evidence>
<dbReference type="PANTHER" id="PTHR46250:SF15">
    <property type="entry name" value="OS01G0523800 PROTEIN"/>
    <property type="match status" value="1"/>
</dbReference>
<feature type="compositionally biased region" description="Gly residues" evidence="1">
    <location>
        <begin position="1"/>
        <end position="12"/>
    </location>
</feature>
<feature type="region of interest" description="Disordered" evidence="1">
    <location>
        <begin position="1"/>
        <end position="36"/>
    </location>
</feature>
<dbReference type="PANTHER" id="PTHR46250">
    <property type="entry name" value="MYB/SANT-LIKE DNA-BINDING DOMAIN PROTEIN-RELATED"/>
    <property type="match status" value="1"/>
</dbReference>
<proteinExistence type="predicted"/>
<dbReference type="InterPro" id="IPR024752">
    <property type="entry name" value="Myb/SANT-like_dom"/>
</dbReference>
<evidence type="ECO:0000259" key="2">
    <source>
        <dbReference type="Pfam" id="PF12776"/>
    </source>
</evidence>
<name>A0A1D6P200_MAIZE</name>
<protein>
    <recommendedName>
        <fullName evidence="2">Myb/SANT-like domain-containing protein</fullName>
    </recommendedName>
</protein>